<dbReference type="EMBL" id="JBHUEE010000002">
    <property type="protein sequence ID" value="MFD1717062.1"/>
    <property type="molecule type" value="Genomic_DNA"/>
</dbReference>
<feature type="region of interest" description="Disordered" evidence="1">
    <location>
        <begin position="246"/>
        <end position="347"/>
    </location>
</feature>
<evidence type="ECO:0000256" key="1">
    <source>
        <dbReference type="SAM" id="MobiDB-lite"/>
    </source>
</evidence>
<gene>
    <name evidence="3" type="ORF">ACFSE6_04400</name>
</gene>
<dbReference type="InterPro" id="IPR050266">
    <property type="entry name" value="AB_hydrolase_sf"/>
</dbReference>
<evidence type="ECO:0000313" key="4">
    <source>
        <dbReference type="Proteomes" id="UP001597277"/>
    </source>
</evidence>
<keyword evidence="3" id="KW-0378">Hydrolase</keyword>
<reference evidence="4" key="1">
    <citation type="journal article" date="2019" name="Int. J. Syst. Evol. Microbiol.">
        <title>The Global Catalogue of Microorganisms (GCM) 10K type strain sequencing project: providing services to taxonomists for standard genome sequencing and annotation.</title>
        <authorList>
            <consortium name="The Broad Institute Genomics Platform"/>
            <consortium name="The Broad Institute Genome Sequencing Center for Infectious Disease"/>
            <person name="Wu L."/>
            <person name="Ma J."/>
        </authorList>
    </citation>
    <scope>NUCLEOTIDE SEQUENCE [LARGE SCALE GENOMIC DNA]</scope>
    <source>
        <strain evidence="4">JCM 17130</strain>
    </source>
</reference>
<dbReference type="PANTHER" id="PTHR43798">
    <property type="entry name" value="MONOACYLGLYCEROL LIPASE"/>
    <property type="match status" value="1"/>
</dbReference>
<feature type="domain" description="AB hydrolase-1" evidence="2">
    <location>
        <begin position="60"/>
        <end position="163"/>
    </location>
</feature>
<organism evidence="3 4">
    <name type="scientific">Georgenia deserti</name>
    <dbReference type="NCBI Taxonomy" id="2093781"/>
    <lineage>
        <taxon>Bacteria</taxon>
        <taxon>Bacillati</taxon>
        <taxon>Actinomycetota</taxon>
        <taxon>Actinomycetes</taxon>
        <taxon>Micrococcales</taxon>
        <taxon>Bogoriellaceae</taxon>
        <taxon>Georgenia</taxon>
    </lineage>
</organism>
<protein>
    <submittedName>
        <fullName evidence="3">Alpha/beta hydrolase</fullName>
    </submittedName>
</protein>
<feature type="compositionally biased region" description="Basic residues" evidence="1">
    <location>
        <begin position="1"/>
        <end position="13"/>
    </location>
</feature>
<accession>A0ABW4L1U4</accession>
<dbReference type="GO" id="GO:0016787">
    <property type="term" value="F:hydrolase activity"/>
    <property type="evidence" value="ECO:0007669"/>
    <property type="project" value="UniProtKB-KW"/>
</dbReference>
<dbReference type="RefSeq" id="WP_388002570.1">
    <property type="nucleotide sequence ID" value="NZ_JBHUEE010000002.1"/>
</dbReference>
<sequence length="347" mass="36958">MTPGHTHGKHSGRSRLATLPARPPYGELTLAPFVETVEIAMPYGALSGARVLPDGDPLGTVLLVPGYTGSKEDFRSLLPILRKRGWAALAISRVGQADSTDPQDPAAYTLDAEAGDVVTVAQQLDGGPVHLLGHSLGGVIGRAAVIARPELFASVTLLCSGPRGWPHRKLRERVLAAGPGNRALWEAGNPRWIGIDESEMDPDTRFVRRRLLDTSPLSIVGGGEILEVADDRTDALGATGVPAHVVRARPTSTGPRVGRPRWPSASAHPTRWFQGPTTPPRWRTPARPPRSSPRSGAATAREHAEMSLPVAVTAPAAGRTGHHPCHAGPGRRRRHRPRPAEPGATIR</sequence>
<dbReference type="InterPro" id="IPR000073">
    <property type="entry name" value="AB_hydrolase_1"/>
</dbReference>
<feature type="compositionally biased region" description="Basic residues" evidence="1">
    <location>
        <begin position="320"/>
        <end position="337"/>
    </location>
</feature>
<dbReference type="Gene3D" id="3.40.50.1820">
    <property type="entry name" value="alpha/beta hydrolase"/>
    <property type="match status" value="1"/>
</dbReference>
<dbReference type="SUPFAM" id="SSF53474">
    <property type="entry name" value="alpha/beta-Hydrolases"/>
    <property type="match status" value="1"/>
</dbReference>
<proteinExistence type="predicted"/>
<keyword evidence="4" id="KW-1185">Reference proteome</keyword>
<dbReference type="PANTHER" id="PTHR43798:SF33">
    <property type="entry name" value="HYDROLASE, PUTATIVE (AFU_ORTHOLOGUE AFUA_2G14860)-RELATED"/>
    <property type="match status" value="1"/>
</dbReference>
<dbReference type="Pfam" id="PF00561">
    <property type="entry name" value="Abhydrolase_1"/>
    <property type="match status" value="1"/>
</dbReference>
<comment type="caution">
    <text evidence="3">The sequence shown here is derived from an EMBL/GenBank/DDBJ whole genome shotgun (WGS) entry which is preliminary data.</text>
</comment>
<evidence type="ECO:0000313" key="3">
    <source>
        <dbReference type="EMBL" id="MFD1717062.1"/>
    </source>
</evidence>
<feature type="region of interest" description="Disordered" evidence="1">
    <location>
        <begin position="1"/>
        <end position="21"/>
    </location>
</feature>
<dbReference type="InterPro" id="IPR029058">
    <property type="entry name" value="AB_hydrolase_fold"/>
</dbReference>
<evidence type="ECO:0000259" key="2">
    <source>
        <dbReference type="Pfam" id="PF00561"/>
    </source>
</evidence>
<name>A0ABW4L1U4_9MICO</name>
<dbReference type="Proteomes" id="UP001597277">
    <property type="component" value="Unassembled WGS sequence"/>
</dbReference>